<dbReference type="Proteomes" id="UP000242519">
    <property type="component" value="Unassembled WGS sequence"/>
</dbReference>
<dbReference type="STRING" id="503106.A0A218ZGM3"/>
<dbReference type="InterPro" id="IPR002328">
    <property type="entry name" value="ADH_Zn_CS"/>
</dbReference>
<name>A0A218ZGM3_9HELO</name>
<dbReference type="SUPFAM" id="SSF51735">
    <property type="entry name" value="NAD(P)-binding Rossmann-fold domains"/>
    <property type="match status" value="1"/>
</dbReference>
<protein>
    <submittedName>
        <fullName evidence="8">Sorbitol dehydrogenase</fullName>
    </submittedName>
</protein>
<comment type="similarity">
    <text evidence="2 6">Belongs to the zinc-containing alcohol dehydrogenase family.</text>
</comment>
<reference evidence="8 9" key="1">
    <citation type="submission" date="2017-04" db="EMBL/GenBank/DDBJ databases">
        <title>Draft genome sequence of Marssonina coronaria NL1: causal agent of apple blotch.</title>
        <authorList>
            <person name="Cheng Q."/>
        </authorList>
    </citation>
    <scope>NUCLEOTIDE SEQUENCE [LARGE SCALE GENOMIC DNA]</scope>
    <source>
        <strain evidence="8 9">NL1</strain>
    </source>
</reference>
<organism evidence="8 9">
    <name type="scientific">Diplocarpon coronariae</name>
    <dbReference type="NCBI Taxonomy" id="2795749"/>
    <lineage>
        <taxon>Eukaryota</taxon>
        <taxon>Fungi</taxon>
        <taxon>Dikarya</taxon>
        <taxon>Ascomycota</taxon>
        <taxon>Pezizomycotina</taxon>
        <taxon>Leotiomycetes</taxon>
        <taxon>Helotiales</taxon>
        <taxon>Drepanopezizaceae</taxon>
        <taxon>Diplocarpon</taxon>
    </lineage>
</organism>
<dbReference type="CDD" id="cd08233">
    <property type="entry name" value="butanediol_DH_like"/>
    <property type="match status" value="1"/>
</dbReference>
<accession>A0A218ZGM3</accession>
<dbReference type="InterPro" id="IPR011032">
    <property type="entry name" value="GroES-like_sf"/>
</dbReference>
<dbReference type="InParanoid" id="A0A218ZGM3"/>
<dbReference type="Gene3D" id="3.40.50.720">
    <property type="entry name" value="NAD(P)-binding Rossmann-like Domain"/>
    <property type="match status" value="1"/>
</dbReference>
<dbReference type="GO" id="GO:0000721">
    <property type="term" value="F:(R,R)-butanediol dehydrogenase activity"/>
    <property type="evidence" value="ECO:0007669"/>
    <property type="project" value="TreeGrafter"/>
</dbReference>
<dbReference type="AlphaFoldDB" id="A0A218ZGM3"/>
<dbReference type="Pfam" id="PF00107">
    <property type="entry name" value="ADH_zinc_N"/>
    <property type="match status" value="1"/>
</dbReference>
<evidence type="ECO:0000259" key="7">
    <source>
        <dbReference type="SMART" id="SM00829"/>
    </source>
</evidence>
<dbReference type="InterPro" id="IPR013149">
    <property type="entry name" value="ADH-like_C"/>
</dbReference>
<dbReference type="OrthoDB" id="3941538at2759"/>
<dbReference type="InterPro" id="IPR036291">
    <property type="entry name" value="NAD(P)-bd_dom_sf"/>
</dbReference>
<evidence type="ECO:0000256" key="2">
    <source>
        <dbReference type="ARBA" id="ARBA00008072"/>
    </source>
</evidence>
<dbReference type="GO" id="GO:0008270">
    <property type="term" value="F:zinc ion binding"/>
    <property type="evidence" value="ECO:0007669"/>
    <property type="project" value="InterPro"/>
</dbReference>
<dbReference type="GO" id="GO:0034079">
    <property type="term" value="P:butanediol biosynthetic process"/>
    <property type="evidence" value="ECO:0007669"/>
    <property type="project" value="TreeGrafter"/>
</dbReference>
<comment type="caution">
    <text evidence="8">The sequence shown here is derived from an EMBL/GenBank/DDBJ whole genome shotgun (WGS) entry which is preliminary data.</text>
</comment>
<dbReference type="InterPro" id="IPR020843">
    <property type="entry name" value="ER"/>
</dbReference>
<dbReference type="FunCoup" id="A0A218ZGM3">
    <property type="interactions" value="133"/>
</dbReference>
<keyword evidence="9" id="KW-1185">Reference proteome</keyword>
<evidence type="ECO:0000256" key="6">
    <source>
        <dbReference type="RuleBase" id="RU361277"/>
    </source>
</evidence>
<evidence type="ECO:0000256" key="5">
    <source>
        <dbReference type="ARBA" id="ARBA00023002"/>
    </source>
</evidence>
<dbReference type="PROSITE" id="PS00059">
    <property type="entry name" value="ADH_ZINC"/>
    <property type="match status" value="1"/>
</dbReference>
<dbReference type="EMBL" id="MZNU01000027">
    <property type="protein sequence ID" value="OWP06882.1"/>
    <property type="molecule type" value="Genomic_DNA"/>
</dbReference>
<dbReference type="SMART" id="SM00829">
    <property type="entry name" value="PKS_ER"/>
    <property type="match status" value="1"/>
</dbReference>
<dbReference type="Pfam" id="PF08240">
    <property type="entry name" value="ADH_N"/>
    <property type="match status" value="1"/>
</dbReference>
<comment type="cofactor">
    <cofactor evidence="1 6">
        <name>Zn(2+)</name>
        <dbReference type="ChEBI" id="CHEBI:29105"/>
    </cofactor>
</comment>
<evidence type="ECO:0000313" key="8">
    <source>
        <dbReference type="EMBL" id="OWP06882.1"/>
    </source>
</evidence>
<sequence>MRAARYYGIEDIRVEEIEEPRCGQGQIKVKPAFVGICGTDLHEYLGGPTFAPVTPHPVTKETIPITFGHEFSGTILEVGSGVTTFAPGQRVSIQPTIYDGTCGACTRDLQNVCYRGGFVGLSGWGGGLSDACVIPSDYAIPLPDSIPLDVAALIEPLAVGWHAVSRSPLQPDSNVLILGGGPIGIAVVLSLRSRGCGKIIVSELSKRRQDFARQFGADVILDPTIDDVVERAREVTGSEGVDIVFDCAGVAMSLAAACRAIKVRGTVVNVAIWEKAVPFQPNDLVLREGNYVACLGYIKQDFRDVIEAIVEGTMKPADMITSIVSLENVVEHGIRDLIKNKEKHIKVLVQI</sequence>
<evidence type="ECO:0000313" key="9">
    <source>
        <dbReference type="Proteomes" id="UP000242519"/>
    </source>
</evidence>
<dbReference type="Gene3D" id="3.90.180.10">
    <property type="entry name" value="Medium-chain alcohol dehydrogenases, catalytic domain"/>
    <property type="match status" value="1"/>
</dbReference>
<dbReference type="PANTHER" id="PTHR43161:SF23">
    <property type="entry name" value="(R,R)-BUTANEDIOL DEHYDROGENASE-RELATED"/>
    <property type="match status" value="1"/>
</dbReference>
<evidence type="ECO:0000256" key="3">
    <source>
        <dbReference type="ARBA" id="ARBA00022723"/>
    </source>
</evidence>
<evidence type="ECO:0000256" key="4">
    <source>
        <dbReference type="ARBA" id="ARBA00022833"/>
    </source>
</evidence>
<evidence type="ECO:0000256" key="1">
    <source>
        <dbReference type="ARBA" id="ARBA00001947"/>
    </source>
</evidence>
<gene>
    <name evidence="8" type="ORF">B2J93_9595</name>
</gene>
<dbReference type="GO" id="GO:0005737">
    <property type="term" value="C:cytoplasm"/>
    <property type="evidence" value="ECO:0007669"/>
    <property type="project" value="TreeGrafter"/>
</dbReference>
<proteinExistence type="inferred from homology"/>
<dbReference type="SUPFAM" id="SSF50129">
    <property type="entry name" value="GroES-like"/>
    <property type="match status" value="1"/>
</dbReference>
<dbReference type="InterPro" id="IPR013154">
    <property type="entry name" value="ADH-like_N"/>
</dbReference>
<feature type="domain" description="Enoyl reductase (ER)" evidence="7">
    <location>
        <begin position="8"/>
        <end position="349"/>
    </location>
</feature>
<dbReference type="PANTHER" id="PTHR43161">
    <property type="entry name" value="SORBITOL DEHYDROGENASE"/>
    <property type="match status" value="1"/>
</dbReference>
<keyword evidence="5" id="KW-0560">Oxidoreductase</keyword>
<keyword evidence="4 6" id="KW-0862">Zinc</keyword>
<keyword evidence="3 6" id="KW-0479">Metal-binding</keyword>